<keyword evidence="4 6" id="KW-0862">Zinc</keyword>
<keyword evidence="1 6" id="KW-0479">Metal-binding</keyword>
<evidence type="ECO:0000256" key="1">
    <source>
        <dbReference type="ARBA" id="ARBA00022723"/>
    </source>
</evidence>
<evidence type="ECO:0000256" key="3">
    <source>
        <dbReference type="ARBA" id="ARBA00022771"/>
    </source>
</evidence>
<dbReference type="EMBL" id="PIXR01001137">
    <property type="protein sequence ID" value="TBU02525.1"/>
    <property type="molecule type" value="Genomic_DNA"/>
</dbReference>
<dbReference type="PROSITE" id="PS50102">
    <property type="entry name" value="RRM"/>
    <property type="match status" value="1"/>
</dbReference>
<evidence type="ECO:0000313" key="10">
    <source>
        <dbReference type="Proteomes" id="UP000293045"/>
    </source>
</evidence>
<evidence type="ECO:0000259" key="8">
    <source>
        <dbReference type="PROSITE" id="PS50103"/>
    </source>
</evidence>
<dbReference type="InterPro" id="IPR009145">
    <property type="entry name" value="U2AF_small"/>
</dbReference>
<proteinExistence type="predicted"/>
<dbReference type="GO" id="GO:0000398">
    <property type="term" value="P:mRNA splicing, via spliceosome"/>
    <property type="evidence" value="ECO:0007669"/>
    <property type="project" value="InterPro"/>
</dbReference>
<dbReference type="Proteomes" id="UP000293045">
    <property type="component" value="Unassembled WGS sequence"/>
</dbReference>
<feature type="domain" description="C3H1-type" evidence="8">
    <location>
        <begin position="11"/>
        <end position="39"/>
    </location>
</feature>
<feature type="zinc finger region" description="C3H1-type" evidence="6">
    <location>
        <begin position="11"/>
        <end position="39"/>
    </location>
</feature>
<evidence type="ECO:0000259" key="7">
    <source>
        <dbReference type="PROSITE" id="PS50102"/>
    </source>
</evidence>
<dbReference type="GO" id="GO:0089701">
    <property type="term" value="C:U2AF complex"/>
    <property type="evidence" value="ECO:0007669"/>
    <property type="project" value="InterPro"/>
</dbReference>
<dbReference type="GO" id="GO:0003723">
    <property type="term" value="F:RNA binding"/>
    <property type="evidence" value="ECO:0007669"/>
    <property type="project" value="UniProtKB-UniRule"/>
</dbReference>
<dbReference type="VEuPathDB" id="MicrosporidiaDB:CWI36_0649p0020"/>
<dbReference type="InterPro" id="IPR000571">
    <property type="entry name" value="Znf_CCCH"/>
</dbReference>
<evidence type="ECO:0000256" key="5">
    <source>
        <dbReference type="PROSITE-ProRule" id="PRU00176"/>
    </source>
</evidence>
<dbReference type="InterPro" id="IPR012677">
    <property type="entry name" value="Nucleotide-bd_a/b_plait_sf"/>
</dbReference>
<dbReference type="InterPro" id="IPR000504">
    <property type="entry name" value="RRM_dom"/>
</dbReference>
<evidence type="ECO:0000256" key="6">
    <source>
        <dbReference type="PROSITE-ProRule" id="PRU00723"/>
    </source>
</evidence>
<name>A0A4Q9L5V1_9MICR</name>
<dbReference type="Gene3D" id="3.30.70.330">
    <property type="match status" value="1"/>
</dbReference>
<dbReference type="PRINTS" id="PR01848">
    <property type="entry name" value="U2AUXFACTOR"/>
</dbReference>
<organism evidence="9 10">
    <name type="scientific">Hamiltosporidium magnivora</name>
    <dbReference type="NCBI Taxonomy" id="148818"/>
    <lineage>
        <taxon>Eukaryota</taxon>
        <taxon>Fungi</taxon>
        <taxon>Fungi incertae sedis</taxon>
        <taxon>Microsporidia</taxon>
        <taxon>Dubosqiidae</taxon>
        <taxon>Hamiltosporidium</taxon>
    </lineage>
</organism>
<comment type="caution">
    <text evidence="9">The sequence shown here is derived from an EMBL/GenBank/DDBJ whole genome shotgun (WGS) entry which is preliminary data.</text>
</comment>
<dbReference type="GO" id="GO:0008270">
    <property type="term" value="F:zinc ion binding"/>
    <property type="evidence" value="ECO:0007669"/>
    <property type="project" value="UniProtKB-KW"/>
</dbReference>
<gene>
    <name evidence="9" type="ORF">CWI39_1137p0020</name>
</gene>
<evidence type="ECO:0000313" key="9">
    <source>
        <dbReference type="EMBL" id="TBU02525.1"/>
    </source>
</evidence>
<accession>A0A4Q9L5V1</accession>
<dbReference type="VEuPathDB" id="MicrosporidiaDB:CWI39_1137p0020"/>
<dbReference type="PANTHER" id="PTHR12620">
    <property type="entry name" value="U2 SNRNP AUXILIARY FACTOR, SMALL SUBUNIT"/>
    <property type="match status" value="1"/>
</dbReference>
<feature type="domain" description="RRM" evidence="7">
    <location>
        <begin position="43"/>
        <end position="140"/>
    </location>
</feature>
<evidence type="ECO:0000256" key="2">
    <source>
        <dbReference type="ARBA" id="ARBA00022737"/>
    </source>
</evidence>
<keyword evidence="2" id="KW-0677">Repeat</keyword>
<keyword evidence="5" id="KW-0694">RNA-binding</keyword>
<protein>
    <submittedName>
        <fullName evidence="9">RNA-binding domain-containing protein</fullName>
    </submittedName>
</protein>
<dbReference type="InterPro" id="IPR003954">
    <property type="entry name" value="RRM_euk-type"/>
</dbReference>
<dbReference type="SUPFAM" id="SSF54928">
    <property type="entry name" value="RNA-binding domain, RBD"/>
    <property type="match status" value="1"/>
</dbReference>
<dbReference type="SMART" id="SM00356">
    <property type="entry name" value="ZnF_C3H1"/>
    <property type="match status" value="2"/>
</dbReference>
<dbReference type="PROSITE" id="PS50103">
    <property type="entry name" value="ZF_C3H1"/>
    <property type="match status" value="1"/>
</dbReference>
<reference evidence="9 10" key="1">
    <citation type="submission" date="2017-12" db="EMBL/GenBank/DDBJ databases">
        <authorList>
            <person name="Pombert J.-F."/>
            <person name="Haag K.L."/>
            <person name="Ebert D."/>
        </authorList>
    </citation>
    <scope>NUCLEOTIDE SEQUENCE [LARGE SCALE GENOMIC DNA]</scope>
    <source>
        <strain evidence="9">IL-BN-2</strain>
    </source>
</reference>
<dbReference type="InterPro" id="IPR035979">
    <property type="entry name" value="RBD_domain_sf"/>
</dbReference>
<dbReference type="SMART" id="SM00361">
    <property type="entry name" value="RRM_1"/>
    <property type="match status" value="1"/>
</dbReference>
<dbReference type="AlphaFoldDB" id="A0A4Q9L5V1"/>
<sequence length="193" mass="22961">MLENDRKENFRDRDEKCSFYYRVGACRHGEACEKKHMPPVRSYSVLIKNLYFFPSHNPECTMTELAIQEHLELFYEDFFTEISITYGYIIDMVIALNISDHLLGNIYIKFSREEEAIKCVEKLNTRFYADRLICVELCHVDNLIKACCKEFENLECLRAGFCNFIHRAKISQELLDELYDAQEIMYEMKNRLS</sequence>
<keyword evidence="3 6" id="KW-0863">Zinc-finger</keyword>
<evidence type="ECO:0000256" key="4">
    <source>
        <dbReference type="ARBA" id="ARBA00022833"/>
    </source>
</evidence>